<evidence type="ECO:0000313" key="4">
    <source>
        <dbReference type="EMBL" id="SHF06856.1"/>
    </source>
</evidence>
<accession>A0A1M4YN91</accession>
<dbReference type="Pfam" id="PF03358">
    <property type="entry name" value="FMN_red"/>
    <property type="match status" value="1"/>
</dbReference>
<proteinExistence type="predicted"/>
<dbReference type="Gene3D" id="3.40.50.360">
    <property type="match status" value="1"/>
</dbReference>
<dbReference type="InterPro" id="IPR029039">
    <property type="entry name" value="Flavoprotein-like_sf"/>
</dbReference>
<dbReference type="PANTHER" id="PTHR43278">
    <property type="entry name" value="NAD(P)H-DEPENDENT FMN-CONTAINING OXIDOREDUCTASE YWQN-RELATED"/>
    <property type="match status" value="1"/>
</dbReference>
<protein>
    <submittedName>
        <fullName evidence="4">Multimeric flavodoxin WrbA</fullName>
    </submittedName>
</protein>
<keyword evidence="5" id="KW-1185">Reference proteome</keyword>
<dbReference type="Proteomes" id="UP000184076">
    <property type="component" value="Unassembled WGS sequence"/>
</dbReference>
<dbReference type="GO" id="GO:0016491">
    <property type="term" value="F:oxidoreductase activity"/>
    <property type="evidence" value="ECO:0007669"/>
    <property type="project" value="InterPro"/>
</dbReference>
<dbReference type="PANTHER" id="PTHR43278:SF4">
    <property type="entry name" value="NAD(P)H-DEPENDENT FMN-CONTAINING OXIDOREDUCTASE YWQN-RELATED"/>
    <property type="match status" value="1"/>
</dbReference>
<gene>
    <name evidence="4" type="ORF">SAMN02745206_01302</name>
</gene>
<dbReference type="SUPFAM" id="SSF52218">
    <property type="entry name" value="Flavoproteins"/>
    <property type="match status" value="1"/>
</dbReference>
<dbReference type="EMBL" id="FQVB01000010">
    <property type="protein sequence ID" value="SHF06856.1"/>
    <property type="molecule type" value="Genomic_DNA"/>
</dbReference>
<keyword evidence="2" id="KW-0288">FMN</keyword>
<name>A0A1M4YN91_9BACT</name>
<dbReference type="RefSeq" id="WP_073038086.1">
    <property type="nucleotide sequence ID" value="NZ_FQVB01000010.1"/>
</dbReference>
<keyword evidence="1" id="KW-0285">Flavoprotein</keyword>
<evidence type="ECO:0000313" key="5">
    <source>
        <dbReference type="Proteomes" id="UP000184076"/>
    </source>
</evidence>
<dbReference type="InterPro" id="IPR051796">
    <property type="entry name" value="ISF_SsuE-like"/>
</dbReference>
<dbReference type="STRING" id="1121391.SAMN02745206_01302"/>
<feature type="domain" description="NADPH-dependent FMN reductase-like" evidence="3">
    <location>
        <begin position="1"/>
        <end position="157"/>
    </location>
</feature>
<dbReference type="InterPro" id="IPR005025">
    <property type="entry name" value="FMN_Rdtase-like_dom"/>
</dbReference>
<sequence>MKVVAFNGSSRKGGNTAILCNIVLEELEKEGIETQLVELAKKPLQGCIACYKCFKNKDKRCAVDKDALNDHLQLMLEADGIILASPTYFSDVSATMKALIERAGMVSRANGDLLKRKVGAAVLAVRRAGAIHAFNSINFFFFIGQMIVPGSSYWNLGVGRDIGDVKDDKEGIETMRTLGRNMAWLLKKLHA</sequence>
<evidence type="ECO:0000259" key="3">
    <source>
        <dbReference type="Pfam" id="PF03358"/>
    </source>
</evidence>
<dbReference type="OrthoDB" id="9790975at2"/>
<evidence type="ECO:0000256" key="2">
    <source>
        <dbReference type="ARBA" id="ARBA00022643"/>
    </source>
</evidence>
<dbReference type="AlphaFoldDB" id="A0A1M4YN91"/>
<reference evidence="5" key="1">
    <citation type="submission" date="2016-11" db="EMBL/GenBank/DDBJ databases">
        <authorList>
            <person name="Varghese N."/>
            <person name="Submissions S."/>
        </authorList>
    </citation>
    <scope>NUCLEOTIDE SEQUENCE [LARGE SCALE GENOMIC DNA]</scope>
    <source>
        <strain evidence="5">DSM 9756</strain>
    </source>
</reference>
<organism evidence="4 5">
    <name type="scientific">Desulfacinum infernum DSM 9756</name>
    <dbReference type="NCBI Taxonomy" id="1121391"/>
    <lineage>
        <taxon>Bacteria</taxon>
        <taxon>Pseudomonadati</taxon>
        <taxon>Thermodesulfobacteriota</taxon>
        <taxon>Syntrophobacteria</taxon>
        <taxon>Syntrophobacterales</taxon>
        <taxon>Syntrophobacteraceae</taxon>
        <taxon>Desulfacinum</taxon>
    </lineage>
</organism>
<evidence type="ECO:0000256" key="1">
    <source>
        <dbReference type="ARBA" id="ARBA00022630"/>
    </source>
</evidence>